<dbReference type="Proteomes" id="UP000039865">
    <property type="component" value="Unassembled WGS sequence"/>
</dbReference>
<name>A0A078B933_STYLE</name>
<dbReference type="EMBL" id="CCKQ01017879">
    <property type="protein sequence ID" value="CDW89787.1"/>
    <property type="molecule type" value="Genomic_DNA"/>
</dbReference>
<accession>A0A078B933</accession>
<protein>
    <submittedName>
        <fullName evidence="2">Uncharacterized protein</fullName>
    </submittedName>
</protein>
<evidence type="ECO:0000313" key="2">
    <source>
        <dbReference type="EMBL" id="CDW89787.1"/>
    </source>
</evidence>
<sequence>MKGRQLKPLGQQILNKDLNDINPPKKHRVSSSVAEHRVRFKKEYTMEQLATETIRQDELDMTVNNIYQRNEEKLNQKKSILKQTIQQKEFSILNEGSPAGRLGKLSRRYRKASDEIKEDDSNGITSTLNINAHNLNYFEDDNLELPHIGGNQGNQAVDNDEKKKEIAKQMFRNKKENSIPIEGMNLKVDPNWLKRELDIFQQQNLNQSYDFSDDEYFEMGQKMDLDPKLLLRFPGQLIVRSTYDVGDINKTNEANSKSSLFDVTQGDDEKMKFTDQANYEYVLKQRQKSGDPREISAKKDIDRLQSKLNAYAQQIEHDVDNNFKTTTEKINYLKNLSKTPLQRYFNEIKDKKYMLTKEILEFDKKFFQNQLNKIIKAYQVEIRTQQYKAKEKAIEYVEYSLTRGKQLLQNEMNKILSQIYGFQSDLVKLNEKADEYLKRVLEQETIIAELRVFAQNDEDQLEMMHQDIQESDNTLQQLKQDLLHQKLMGKKSDALKELKSDKLLNKAFKLYGSHLTLTLEEKLNLFERELIQVYKRKYKSLKDQIGFMEHEQESTRYFMQTLRDREKTLEDVIKELKFKISSLESMRFKENTEHIKQLNEVEENFYKEKEVISREYISYQNMSVIEMGILDNTITILKEDKAKLEDQVRDLQFRLKIPRLHYKFLEENGTLDEFVAAKMEDKDTSEILSRTIEAKKKTEREKYQKMTLSSIKTAPQTQYSENALKTHSKWSTGRGVVDREFNDSKASSIYREKIVKHANKTGVNFYTKQNSPTHRDLFPNPSSQAERSIINILNFAKSNTPHQQSYL</sequence>
<organism evidence="2 3">
    <name type="scientific">Stylonychia lemnae</name>
    <name type="common">Ciliate</name>
    <dbReference type="NCBI Taxonomy" id="5949"/>
    <lineage>
        <taxon>Eukaryota</taxon>
        <taxon>Sar</taxon>
        <taxon>Alveolata</taxon>
        <taxon>Ciliophora</taxon>
        <taxon>Intramacronucleata</taxon>
        <taxon>Spirotrichea</taxon>
        <taxon>Stichotrichia</taxon>
        <taxon>Sporadotrichida</taxon>
        <taxon>Oxytrichidae</taxon>
        <taxon>Stylonychinae</taxon>
        <taxon>Stylonychia</taxon>
    </lineage>
</organism>
<gene>
    <name evidence="2" type="primary">Contig18842.g19989</name>
    <name evidence="2" type="ORF">STYLEM_18926</name>
</gene>
<dbReference type="InParanoid" id="A0A078B933"/>
<dbReference type="AlphaFoldDB" id="A0A078B933"/>
<feature type="coiled-coil region" evidence="1">
    <location>
        <begin position="531"/>
        <end position="579"/>
    </location>
</feature>
<reference evidence="2 3" key="1">
    <citation type="submission" date="2014-06" db="EMBL/GenBank/DDBJ databases">
        <authorList>
            <person name="Swart Estienne"/>
        </authorList>
    </citation>
    <scope>NUCLEOTIDE SEQUENCE [LARGE SCALE GENOMIC DNA]</scope>
    <source>
        <strain evidence="2 3">130c</strain>
    </source>
</reference>
<evidence type="ECO:0000313" key="3">
    <source>
        <dbReference type="Proteomes" id="UP000039865"/>
    </source>
</evidence>
<proteinExistence type="predicted"/>
<evidence type="ECO:0000256" key="1">
    <source>
        <dbReference type="SAM" id="Coils"/>
    </source>
</evidence>
<keyword evidence="1" id="KW-0175">Coiled coil</keyword>
<keyword evidence="3" id="KW-1185">Reference proteome</keyword>